<dbReference type="Proteomes" id="UP001595740">
    <property type="component" value="Unassembled WGS sequence"/>
</dbReference>
<organism evidence="1 2">
    <name type="scientific">Lysobacter cavernae</name>
    <dbReference type="NCBI Taxonomy" id="1685901"/>
    <lineage>
        <taxon>Bacteria</taxon>
        <taxon>Pseudomonadati</taxon>
        <taxon>Pseudomonadota</taxon>
        <taxon>Gammaproteobacteria</taxon>
        <taxon>Lysobacterales</taxon>
        <taxon>Lysobacteraceae</taxon>
        <taxon>Lysobacter</taxon>
    </lineage>
</organism>
<reference evidence="2" key="1">
    <citation type="journal article" date="2019" name="Int. J. Syst. Evol. Microbiol.">
        <title>The Global Catalogue of Microorganisms (GCM) 10K type strain sequencing project: providing services to taxonomists for standard genome sequencing and annotation.</title>
        <authorList>
            <consortium name="The Broad Institute Genomics Platform"/>
            <consortium name="The Broad Institute Genome Sequencing Center for Infectious Disease"/>
            <person name="Wu L."/>
            <person name="Ma J."/>
        </authorList>
    </citation>
    <scope>NUCLEOTIDE SEQUENCE [LARGE SCALE GENOMIC DNA]</scope>
    <source>
        <strain evidence="2">KCTC 42875</strain>
    </source>
</reference>
<name>A0ABV7RQT9_9GAMM</name>
<dbReference type="RefSeq" id="WP_386759507.1">
    <property type="nucleotide sequence ID" value="NZ_JBHRXK010000005.1"/>
</dbReference>
<evidence type="ECO:0008006" key="3">
    <source>
        <dbReference type="Google" id="ProtNLM"/>
    </source>
</evidence>
<protein>
    <recommendedName>
        <fullName evidence="3">Carboxypeptidase regulatory-like domain-containing protein</fullName>
    </recommendedName>
</protein>
<comment type="caution">
    <text evidence="1">The sequence shown here is derived from an EMBL/GenBank/DDBJ whole genome shotgun (WGS) entry which is preliminary data.</text>
</comment>
<evidence type="ECO:0000313" key="2">
    <source>
        <dbReference type="Proteomes" id="UP001595740"/>
    </source>
</evidence>
<proteinExistence type="predicted"/>
<gene>
    <name evidence="1" type="ORF">ACFOLC_12045</name>
</gene>
<keyword evidence="2" id="KW-1185">Reference proteome</keyword>
<accession>A0ABV7RQT9</accession>
<sequence>MACVLLSSLASGCKEVQDIREELGWAKPAEAKPIPVVASLETHWVPAEAAVADVGQAQWSARWWQWAGRFPGVNELPYRDPDGRRCAQYQEEGPVWFLAGTDGAFDAVRSCRIPANKHLFVPLINWMASRGLQGAPMSCAEKQAQASRQADHVVSGLVLLDGRPVGELQRMRVASGTCFDGAPGEGAAASDGYWLMLKPLPPGKHQLAIAAAFRDGPRQMLQNFRYELEVEGDPAEVAGAVQ</sequence>
<dbReference type="EMBL" id="JBHRXK010000005">
    <property type="protein sequence ID" value="MFC3551740.1"/>
    <property type="molecule type" value="Genomic_DNA"/>
</dbReference>
<evidence type="ECO:0000313" key="1">
    <source>
        <dbReference type="EMBL" id="MFC3551740.1"/>
    </source>
</evidence>